<feature type="signal peptide" evidence="1">
    <location>
        <begin position="1"/>
        <end position="27"/>
    </location>
</feature>
<reference evidence="3" key="1">
    <citation type="journal article" date="2019" name="Int. J. Syst. Evol. Microbiol.">
        <title>The Global Catalogue of Microorganisms (GCM) 10K type strain sequencing project: providing services to taxonomists for standard genome sequencing and annotation.</title>
        <authorList>
            <consortium name="The Broad Institute Genomics Platform"/>
            <consortium name="The Broad Institute Genome Sequencing Center for Infectious Disease"/>
            <person name="Wu L."/>
            <person name="Ma J."/>
        </authorList>
    </citation>
    <scope>NUCLEOTIDE SEQUENCE [LARGE SCALE GENOMIC DNA]</scope>
    <source>
        <strain evidence="3">KCTC 52366</strain>
    </source>
</reference>
<dbReference type="RefSeq" id="WP_275634830.1">
    <property type="nucleotide sequence ID" value="NZ_JARGYD010000012.1"/>
</dbReference>
<accession>A0ABV7GW57</accession>
<dbReference type="Proteomes" id="UP001595632">
    <property type="component" value="Unassembled WGS sequence"/>
</dbReference>
<evidence type="ECO:0000313" key="2">
    <source>
        <dbReference type="EMBL" id="MFC3145909.1"/>
    </source>
</evidence>
<keyword evidence="3" id="KW-1185">Reference proteome</keyword>
<keyword evidence="1" id="KW-0732">Signal</keyword>
<proteinExistence type="predicted"/>
<feature type="chain" id="PRO_5045337140" evidence="1">
    <location>
        <begin position="28"/>
        <end position="195"/>
    </location>
</feature>
<evidence type="ECO:0000256" key="1">
    <source>
        <dbReference type="SAM" id="SignalP"/>
    </source>
</evidence>
<organism evidence="2 3">
    <name type="scientific">Psychromarinibacter halotolerans</name>
    <dbReference type="NCBI Taxonomy" id="1775175"/>
    <lineage>
        <taxon>Bacteria</taxon>
        <taxon>Pseudomonadati</taxon>
        <taxon>Pseudomonadota</taxon>
        <taxon>Alphaproteobacteria</taxon>
        <taxon>Rhodobacterales</taxon>
        <taxon>Paracoccaceae</taxon>
        <taxon>Psychromarinibacter</taxon>
    </lineage>
</organism>
<name>A0ABV7GW57_9RHOB</name>
<evidence type="ECO:0000313" key="3">
    <source>
        <dbReference type="Proteomes" id="UP001595632"/>
    </source>
</evidence>
<protein>
    <submittedName>
        <fullName evidence="2">Uncharacterized protein</fullName>
    </submittedName>
</protein>
<sequence length="195" mass="20347">MTNPRFRRLSRLLVAALALAGPAASHAQSIDADVTRALETFYPGGATEPAAFMALDTAPIDQFVGRWVPTNLVFRDAPYDADTAADVCGQVPLVIARDGAFGFTVTRTRGGAATGAVVTYTPVGGTTFARTADLDGFAAFLFPNRPLSEMPPQVIAGILTGPDMHGYALVNLFAPDVLVIQGIGSPPLVLARCTG</sequence>
<comment type="caution">
    <text evidence="2">The sequence shown here is derived from an EMBL/GenBank/DDBJ whole genome shotgun (WGS) entry which is preliminary data.</text>
</comment>
<dbReference type="EMBL" id="JBHRTB010000010">
    <property type="protein sequence ID" value="MFC3145909.1"/>
    <property type="molecule type" value="Genomic_DNA"/>
</dbReference>
<gene>
    <name evidence="2" type="ORF">ACFOGP_24515</name>
</gene>